<reference evidence="16" key="1">
    <citation type="journal article" date="2019" name="Int. J. Syst. Evol. Microbiol.">
        <title>The Global Catalogue of Microorganisms (GCM) 10K type strain sequencing project: providing services to taxonomists for standard genome sequencing and annotation.</title>
        <authorList>
            <consortium name="The Broad Institute Genomics Platform"/>
            <consortium name="The Broad Institute Genome Sequencing Center for Infectious Disease"/>
            <person name="Wu L."/>
            <person name="Ma J."/>
        </authorList>
    </citation>
    <scope>NUCLEOTIDE SEQUENCE [LARGE SCALE GENOMIC DNA]</scope>
    <source>
        <strain evidence="16">JCM 17250</strain>
    </source>
</reference>
<evidence type="ECO:0000256" key="11">
    <source>
        <dbReference type="ARBA" id="ARBA00047944"/>
    </source>
</evidence>
<dbReference type="PANTHER" id="PTHR30027:SF3">
    <property type="entry name" value="16S RRNA (URACIL(1498)-N(3))-METHYLTRANSFERASE"/>
    <property type="match status" value="1"/>
</dbReference>
<organism evidence="15 16">
    <name type="scientific">Amphibacillus indicireducens</name>
    <dbReference type="NCBI Taxonomy" id="1076330"/>
    <lineage>
        <taxon>Bacteria</taxon>
        <taxon>Bacillati</taxon>
        <taxon>Bacillota</taxon>
        <taxon>Bacilli</taxon>
        <taxon>Bacillales</taxon>
        <taxon>Bacillaceae</taxon>
        <taxon>Amphibacillus</taxon>
    </lineage>
</organism>
<evidence type="ECO:0000313" key="15">
    <source>
        <dbReference type="EMBL" id="GAA4079009.1"/>
    </source>
</evidence>
<evidence type="ECO:0000256" key="2">
    <source>
        <dbReference type="ARBA" id="ARBA00005528"/>
    </source>
</evidence>
<gene>
    <name evidence="15" type="ORF">GCM10022410_24200</name>
</gene>
<dbReference type="NCBIfam" id="TIGR00046">
    <property type="entry name" value="RsmE family RNA methyltransferase"/>
    <property type="match status" value="1"/>
</dbReference>
<evidence type="ECO:0000256" key="7">
    <source>
        <dbReference type="ARBA" id="ARBA00022603"/>
    </source>
</evidence>
<dbReference type="PIRSF" id="PIRSF015601">
    <property type="entry name" value="MTase_slr0722"/>
    <property type="match status" value="1"/>
</dbReference>
<dbReference type="EC" id="2.1.1.193" evidence="3 12"/>
<dbReference type="InterPro" id="IPR015947">
    <property type="entry name" value="PUA-like_sf"/>
</dbReference>
<evidence type="ECO:0000256" key="1">
    <source>
        <dbReference type="ARBA" id="ARBA00004496"/>
    </source>
</evidence>
<evidence type="ECO:0000256" key="4">
    <source>
        <dbReference type="ARBA" id="ARBA00013673"/>
    </source>
</evidence>
<dbReference type="PANTHER" id="PTHR30027">
    <property type="entry name" value="RIBOSOMAL RNA SMALL SUBUNIT METHYLTRANSFERASE E"/>
    <property type="match status" value="1"/>
</dbReference>
<evidence type="ECO:0000259" key="14">
    <source>
        <dbReference type="Pfam" id="PF20260"/>
    </source>
</evidence>
<sequence>MQRYFINEEYWGENELAIVGDDYHHIANVMRMKPGDQIICNHPSGHAYLCIIDQIDDQQVYLSKLERLDDQVELPIQITLIQGLPKGDKLEWIVQKSTELGVDSIIPFNSARSIVKWDGKKQAKKVERLQKIAKEASEQSHRTILPTVELPHSMQQILTSTKNFEHKFVAYEETTRTVSTKKLQTYLAQIKHGQSIAIAIGPEGGFTEKEIEQFYDANFQPIRLGPRILRTETAPMYFLSTLSYLLEETNLS</sequence>
<keyword evidence="16" id="KW-1185">Reference proteome</keyword>
<keyword evidence="7 12" id="KW-0489">Methyltransferase</keyword>
<dbReference type="Pfam" id="PF20260">
    <property type="entry name" value="PUA_4"/>
    <property type="match status" value="1"/>
</dbReference>
<dbReference type="NCBIfam" id="NF008692">
    <property type="entry name" value="PRK11713.1-5"/>
    <property type="match status" value="1"/>
</dbReference>
<dbReference type="Gene3D" id="2.40.240.20">
    <property type="entry name" value="Hypothetical PUA domain-like, domain 1"/>
    <property type="match status" value="1"/>
</dbReference>
<evidence type="ECO:0000256" key="12">
    <source>
        <dbReference type="PIRNR" id="PIRNR015601"/>
    </source>
</evidence>
<protein>
    <recommendedName>
        <fullName evidence="4 12">Ribosomal RNA small subunit methyltransferase E</fullName>
        <ecNumber evidence="3 12">2.1.1.193</ecNumber>
    </recommendedName>
</protein>
<keyword evidence="5 12" id="KW-0963">Cytoplasm</keyword>
<dbReference type="Pfam" id="PF04452">
    <property type="entry name" value="Methyltrans_RNA"/>
    <property type="match status" value="1"/>
</dbReference>
<comment type="catalytic activity">
    <reaction evidence="11 12">
        <text>uridine(1498) in 16S rRNA + S-adenosyl-L-methionine = N(3)-methyluridine(1498) in 16S rRNA + S-adenosyl-L-homocysteine + H(+)</text>
        <dbReference type="Rhea" id="RHEA:42920"/>
        <dbReference type="Rhea" id="RHEA-COMP:10283"/>
        <dbReference type="Rhea" id="RHEA-COMP:10284"/>
        <dbReference type="ChEBI" id="CHEBI:15378"/>
        <dbReference type="ChEBI" id="CHEBI:57856"/>
        <dbReference type="ChEBI" id="CHEBI:59789"/>
        <dbReference type="ChEBI" id="CHEBI:65315"/>
        <dbReference type="ChEBI" id="CHEBI:74502"/>
        <dbReference type="EC" id="2.1.1.193"/>
    </reaction>
</comment>
<feature type="domain" description="Ribosomal RNA small subunit methyltransferase E PUA-like" evidence="14">
    <location>
        <begin position="20"/>
        <end position="63"/>
    </location>
</feature>
<dbReference type="InterPro" id="IPR029028">
    <property type="entry name" value="Alpha/beta_knot_MTases"/>
</dbReference>
<dbReference type="InterPro" id="IPR046887">
    <property type="entry name" value="RsmE_PUA-like"/>
</dbReference>
<dbReference type="RefSeq" id="WP_344913612.1">
    <property type="nucleotide sequence ID" value="NZ_BAABDL010000135.1"/>
</dbReference>
<proteinExistence type="inferred from homology"/>
<evidence type="ECO:0000256" key="5">
    <source>
        <dbReference type="ARBA" id="ARBA00022490"/>
    </source>
</evidence>
<keyword evidence="6 12" id="KW-0698">rRNA processing</keyword>
<evidence type="ECO:0000256" key="10">
    <source>
        <dbReference type="ARBA" id="ARBA00025699"/>
    </source>
</evidence>
<comment type="caution">
    <text evidence="15">The sequence shown here is derived from an EMBL/GenBank/DDBJ whole genome shotgun (WGS) entry which is preliminary data.</text>
</comment>
<comment type="subcellular location">
    <subcellularLocation>
        <location evidence="1 12">Cytoplasm</location>
    </subcellularLocation>
</comment>
<name>A0ABP7W2G7_9BACI</name>
<feature type="domain" description="Ribosomal RNA small subunit methyltransferase E methyltransferase" evidence="13">
    <location>
        <begin position="73"/>
        <end position="242"/>
    </location>
</feature>
<comment type="function">
    <text evidence="10 12">Specifically methylates the N3 position of the uracil ring of uridine 1498 (m3U1498) in 16S rRNA. Acts on the fully assembled 30S ribosomal subunit.</text>
</comment>
<evidence type="ECO:0000256" key="9">
    <source>
        <dbReference type="ARBA" id="ARBA00022691"/>
    </source>
</evidence>
<keyword evidence="8 12" id="KW-0808">Transferase</keyword>
<evidence type="ECO:0000313" key="16">
    <source>
        <dbReference type="Proteomes" id="UP001501734"/>
    </source>
</evidence>
<dbReference type="EMBL" id="BAABDL010000135">
    <property type="protein sequence ID" value="GAA4079009.1"/>
    <property type="molecule type" value="Genomic_DNA"/>
</dbReference>
<dbReference type="InterPro" id="IPR006700">
    <property type="entry name" value="RsmE"/>
</dbReference>
<dbReference type="CDD" id="cd18084">
    <property type="entry name" value="RsmE-like"/>
    <property type="match status" value="1"/>
</dbReference>
<dbReference type="SUPFAM" id="SSF88697">
    <property type="entry name" value="PUA domain-like"/>
    <property type="match status" value="1"/>
</dbReference>
<evidence type="ECO:0000256" key="6">
    <source>
        <dbReference type="ARBA" id="ARBA00022552"/>
    </source>
</evidence>
<dbReference type="InterPro" id="IPR029026">
    <property type="entry name" value="tRNA_m1G_MTases_N"/>
</dbReference>
<dbReference type="NCBIfam" id="NF008691">
    <property type="entry name" value="PRK11713.1-4"/>
    <property type="match status" value="1"/>
</dbReference>
<dbReference type="InterPro" id="IPR046886">
    <property type="entry name" value="RsmE_MTase_dom"/>
</dbReference>
<comment type="similarity">
    <text evidence="2 12">Belongs to the RNA methyltransferase RsmE family.</text>
</comment>
<dbReference type="SUPFAM" id="SSF75217">
    <property type="entry name" value="alpha/beta knot"/>
    <property type="match status" value="1"/>
</dbReference>
<accession>A0ABP7W2G7</accession>
<evidence type="ECO:0000256" key="8">
    <source>
        <dbReference type="ARBA" id="ARBA00022679"/>
    </source>
</evidence>
<dbReference type="Gene3D" id="3.40.1280.10">
    <property type="match status" value="1"/>
</dbReference>
<evidence type="ECO:0000259" key="13">
    <source>
        <dbReference type="Pfam" id="PF04452"/>
    </source>
</evidence>
<evidence type="ECO:0000256" key="3">
    <source>
        <dbReference type="ARBA" id="ARBA00012328"/>
    </source>
</evidence>
<keyword evidence="9 12" id="KW-0949">S-adenosyl-L-methionine</keyword>
<dbReference type="Proteomes" id="UP001501734">
    <property type="component" value="Unassembled WGS sequence"/>
</dbReference>